<comment type="caution">
    <text evidence="7">The sequence shown here is derived from an EMBL/GenBank/DDBJ whole genome shotgun (WGS) entry which is preliminary data.</text>
</comment>
<dbReference type="PRINTS" id="PR00040">
    <property type="entry name" value="HTHMERR"/>
</dbReference>
<dbReference type="PROSITE" id="PS50937">
    <property type="entry name" value="HTH_MERR_2"/>
    <property type="match status" value="1"/>
</dbReference>
<keyword evidence="3" id="KW-0010">Activator</keyword>
<evidence type="ECO:0000259" key="6">
    <source>
        <dbReference type="PROSITE" id="PS50937"/>
    </source>
</evidence>
<evidence type="ECO:0000256" key="2">
    <source>
        <dbReference type="ARBA" id="ARBA00023125"/>
    </source>
</evidence>
<evidence type="ECO:0000256" key="1">
    <source>
        <dbReference type="ARBA" id="ARBA00023015"/>
    </source>
</evidence>
<dbReference type="EMBL" id="BSEJ01000004">
    <property type="protein sequence ID" value="GLJ61011.1"/>
    <property type="molecule type" value="Genomic_DNA"/>
</dbReference>
<dbReference type="Gene3D" id="1.10.490.50">
    <property type="entry name" value="Antibiotic binding domain of TipA-like multidrug resistance regulators"/>
    <property type="match status" value="1"/>
</dbReference>
<keyword evidence="4" id="KW-0804">Transcription</keyword>
<name>A0A9W6H272_9MICO</name>
<sequence>MRDDVDGLTVGQAAAQLGVTVRTLHHWDAIGLASPSERTPAGYRLYTAPDLDRLRRVAIYREIGVALEDIRAILDGASPEAAGTLRAAHAQLEERIARLNRLGSGLERMIAAHERGVPLADEVQREVFGSGWDPEQARGAREAYGGTRQWRQFAEAAADRTAEEWREVADRVAGVERSLADAMDRGVAPGSAEADDLVERHREAFSAYFPLSRQMQVCLARRYEADPGFAAHYDGIRVGLAAWFRRAVDESARARGIDPETAVWE</sequence>
<dbReference type="GO" id="GO:0003700">
    <property type="term" value="F:DNA-binding transcription factor activity"/>
    <property type="evidence" value="ECO:0007669"/>
    <property type="project" value="InterPro"/>
</dbReference>
<keyword evidence="1" id="KW-0805">Transcription regulation</keyword>
<dbReference type="SMART" id="SM00422">
    <property type="entry name" value="HTH_MERR"/>
    <property type="match status" value="1"/>
</dbReference>
<evidence type="ECO:0000313" key="8">
    <source>
        <dbReference type="Proteomes" id="UP001142462"/>
    </source>
</evidence>
<feature type="domain" description="HTH merR-type" evidence="6">
    <location>
        <begin position="7"/>
        <end position="76"/>
    </location>
</feature>
<keyword evidence="5" id="KW-0175">Coiled coil</keyword>
<dbReference type="PANTHER" id="PTHR30204:SF90">
    <property type="entry name" value="HTH-TYPE TRANSCRIPTIONAL ACTIVATOR MTA"/>
    <property type="match status" value="1"/>
</dbReference>
<proteinExistence type="predicted"/>
<evidence type="ECO:0000256" key="3">
    <source>
        <dbReference type="ARBA" id="ARBA00023159"/>
    </source>
</evidence>
<dbReference type="SUPFAM" id="SSF89082">
    <property type="entry name" value="Antibiotic binding domain of TipA-like multidrug resistance regulators"/>
    <property type="match status" value="1"/>
</dbReference>
<feature type="coiled-coil region" evidence="5">
    <location>
        <begin position="82"/>
        <end position="109"/>
    </location>
</feature>
<dbReference type="InterPro" id="IPR000551">
    <property type="entry name" value="MerR-type_HTH_dom"/>
</dbReference>
<protein>
    <submittedName>
        <fullName evidence="7">MerR family transcriptional regulator</fullName>
    </submittedName>
</protein>
<dbReference type="Proteomes" id="UP001142462">
    <property type="component" value="Unassembled WGS sequence"/>
</dbReference>
<dbReference type="Gene3D" id="1.10.1660.10">
    <property type="match status" value="1"/>
</dbReference>
<keyword evidence="8" id="KW-1185">Reference proteome</keyword>
<accession>A0A9W6H272</accession>
<evidence type="ECO:0000313" key="7">
    <source>
        <dbReference type="EMBL" id="GLJ61011.1"/>
    </source>
</evidence>
<gene>
    <name evidence="7" type="ORF">GCM10017576_11400</name>
</gene>
<dbReference type="InterPro" id="IPR009061">
    <property type="entry name" value="DNA-bd_dom_put_sf"/>
</dbReference>
<dbReference type="CDD" id="cd01106">
    <property type="entry name" value="HTH_TipAL-Mta"/>
    <property type="match status" value="1"/>
</dbReference>
<dbReference type="AlphaFoldDB" id="A0A9W6H272"/>
<dbReference type="InterPro" id="IPR012925">
    <property type="entry name" value="TipAS_dom"/>
</dbReference>
<dbReference type="Pfam" id="PF07739">
    <property type="entry name" value="TipAS"/>
    <property type="match status" value="1"/>
</dbReference>
<reference evidence="7" key="2">
    <citation type="submission" date="2023-01" db="EMBL/GenBank/DDBJ databases">
        <authorList>
            <person name="Sun Q."/>
            <person name="Evtushenko L."/>
        </authorList>
    </citation>
    <scope>NUCLEOTIDE SEQUENCE</scope>
    <source>
        <strain evidence="7">VKM Ac-1020</strain>
    </source>
</reference>
<evidence type="ECO:0000256" key="4">
    <source>
        <dbReference type="ARBA" id="ARBA00023163"/>
    </source>
</evidence>
<dbReference type="Pfam" id="PF13411">
    <property type="entry name" value="MerR_1"/>
    <property type="match status" value="1"/>
</dbReference>
<dbReference type="InterPro" id="IPR047057">
    <property type="entry name" value="MerR_fam"/>
</dbReference>
<dbReference type="PANTHER" id="PTHR30204">
    <property type="entry name" value="REDOX-CYCLING DRUG-SENSING TRANSCRIPTIONAL ACTIVATOR SOXR"/>
    <property type="match status" value="1"/>
</dbReference>
<evidence type="ECO:0000256" key="5">
    <source>
        <dbReference type="SAM" id="Coils"/>
    </source>
</evidence>
<dbReference type="SUPFAM" id="SSF46955">
    <property type="entry name" value="Putative DNA-binding domain"/>
    <property type="match status" value="1"/>
</dbReference>
<organism evidence="7 8">
    <name type="scientific">Microbacterium barkeri</name>
    <dbReference type="NCBI Taxonomy" id="33917"/>
    <lineage>
        <taxon>Bacteria</taxon>
        <taxon>Bacillati</taxon>
        <taxon>Actinomycetota</taxon>
        <taxon>Actinomycetes</taxon>
        <taxon>Micrococcales</taxon>
        <taxon>Microbacteriaceae</taxon>
        <taxon>Microbacterium</taxon>
    </lineage>
</organism>
<dbReference type="GO" id="GO:0003677">
    <property type="term" value="F:DNA binding"/>
    <property type="evidence" value="ECO:0007669"/>
    <property type="project" value="UniProtKB-KW"/>
</dbReference>
<reference evidence="7" key="1">
    <citation type="journal article" date="2014" name="Int. J. Syst. Evol. Microbiol.">
        <title>Complete genome sequence of Corynebacterium casei LMG S-19264T (=DSM 44701T), isolated from a smear-ripened cheese.</title>
        <authorList>
            <consortium name="US DOE Joint Genome Institute (JGI-PGF)"/>
            <person name="Walter F."/>
            <person name="Albersmeier A."/>
            <person name="Kalinowski J."/>
            <person name="Ruckert C."/>
        </authorList>
    </citation>
    <scope>NUCLEOTIDE SEQUENCE</scope>
    <source>
        <strain evidence="7">VKM Ac-1020</strain>
    </source>
</reference>
<keyword evidence="2" id="KW-0238">DNA-binding</keyword>
<dbReference type="InterPro" id="IPR036244">
    <property type="entry name" value="TipA-like_antibiotic-bd"/>
</dbReference>
<dbReference type="RefSeq" id="WP_271172723.1">
    <property type="nucleotide sequence ID" value="NZ_BSEJ01000004.1"/>
</dbReference>